<dbReference type="Gene3D" id="3.90.1410.10">
    <property type="entry name" value="set domain protein methyltransferase, domain 1"/>
    <property type="match status" value="1"/>
</dbReference>
<accession>F6PI16</accession>
<keyword evidence="2" id="KW-1185">Reference proteome</keyword>
<dbReference type="AlphaFoldDB" id="F6PI16"/>
<reference evidence="1" key="3">
    <citation type="submission" date="2025-08" db="UniProtKB">
        <authorList>
            <consortium name="Ensembl"/>
        </authorList>
    </citation>
    <scope>IDENTIFICATION</scope>
</reference>
<dbReference type="InterPro" id="IPR046341">
    <property type="entry name" value="SET_dom_sf"/>
</dbReference>
<reference evidence="1" key="2">
    <citation type="journal article" date="2008" name="Genome Biol.">
        <title>Improved genome assembly and evidence-based global gene model set for the chordate Ciona intestinalis: new insight into intron and operon populations.</title>
        <authorList>
            <person name="Satou Y."/>
            <person name="Mineta K."/>
            <person name="Ogasawara M."/>
            <person name="Sasakura Y."/>
            <person name="Shoguchi E."/>
            <person name="Ueno K."/>
            <person name="Yamada L."/>
            <person name="Matsumoto J."/>
            <person name="Wasserscheid J."/>
            <person name="Dewar K."/>
            <person name="Wiley G.B."/>
            <person name="Macmil S.L."/>
            <person name="Roe B.A."/>
            <person name="Zeller R.W."/>
            <person name="Hastings K.E."/>
            <person name="Lemaire P."/>
            <person name="Lindquist E."/>
            <person name="Endo T."/>
            <person name="Hotta K."/>
            <person name="Inaba K."/>
        </authorList>
    </citation>
    <scope>NUCLEOTIDE SEQUENCE [LARGE SCALE GENOMIC DNA]</scope>
    <source>
        <strain evidence="1">wild type</strain>
    </source>
</reference>
<dbReference type="InterPro" id="IPR050600">
    <property type="entry name" value="SETD3_SETD6_MTase"/>
</dbReference>
<dbReference type="InParanoid" id="F6PI16"/>
<reference evidence="2" key="1">
    <citation type="journal article" date="2002" name="Science">
        <title>The draft genome of Ciona intestinalis: insights into chordate and vertebrate origins.</title>
        <authorList>
            <person name="Dehal P."/>
            <person name="Satou Y."/>
            <person name="Campbell R.K."/>
            <person name="Chapman J."/>
            <person name="Degnan B."/>
            <person name="De Tomaso A."/>
            <person name="Davidson B."/>
            <person name="Di Gregorio A."/>
            <person name="Gelpke M."/>
            <person name="Goodstein D.M."/>
            <person name="Harafuji N."/>
            <person name="Hastings K.E."/>
            <person name="Ho I."/>
            <person name="Hotta K."/>
            <person name="Huang W."/>
            <person name="Kawashima T."/>
            <person name="Lemaire P."/>
            <person name="Martinez D."/>
            <person name="Meinertzhagen I.A."/>
            <person name="Necula S."/>
            <person name="Nonaka M."/>
            <person name="Putnam N."/>
            <person name="Rash S."/>
            <person name="Saiga H."/>
            <person name="Satake M."/>
            <person name="Terry A."/>
            <person name="Yamada L."/>
            <person name="Wang H.G."/>
            <person name="Awazu S."/>
            <person name="Azumi K."/>
            <person name="Boore J."/>
            <person name="Branno M."/>
            <person name="Chin-Bow S."/>
            <person name="DeSantis R."/>
            <person name="Doyle S."/>
            <person name="Francino P."/>
            <person name="Keys D.N."/>
            <person name="Haga S."/>
            <person name="Hayashi H."/>
            <person name="Hino K."/>
            <person name="Imai K.S."/>
            <person name="Inaba K."/>
            <person name="Kano S."/>
            <person name="Kobayashi K."/>
            <person name="Kobayashi M."/>
            <person name="Lee B.I."/>
            <person name="Makabe K.W."/>
            <person name="Manohar C."/>
            <person name="Matassi G."/>
            <person name="Medina M."/>
            <person name="Mochizuki Y."/>
            <person name="Mount S."/>
            <person name="Morishita T."/>
            <person name="Miura S."/>
            <person name="Nakayama A."/>
            <person name="Nishizaka S."/>
            <person name="Nomoto H."/>
            <person name="Ohta F."/>
            <person name="Oishi K."/>
            <person name="Rigoutsos I."/>
            <person name="Sano M."/>
            <person name="Sasaki A."/>
            <person name="Sasakura Y."/>
            <person name="Shoguchi E."/>
            <person name="Shin-i T."/>
            <person name="Spagnuolo A."/>
            <person name="Stainier D."/>
            <person name="Suzuki M.M."/>
            <person name="Tassy O."/>
            <person name="Takatori N."/>
            <person name="Tokuoka M."/>
            <person name="Yagi K."/>
            <person name="Yoshizaki F."/>
            <person name="Wada S."/>
            <person name="Zhang C."/>
            <person name="Hyatt P.D."/>
            <person name="Larimer F."/>
            <person name="Detter C."/>
            <person name="Doggett N."/>
            <person name="Glavina T."/>
            <person name="Hawkins T."/>
            <person name="Richardson P."/>
            <person name="Lucas S."/>
            <person name="Kohara Y."/>
            <person name="Levine M."/>
            <person name="Satoh N."/>
            <person name="Rokhsar D.S."/>
        </authorList>
    </citation>
    <scope>NUCLEOTIDE SEQUENCE [LARGE SCALE GENOMIC DNA]</scope>
</reference>
<dbReference type="HOGENOM" id="CLU_029120_1_0_1"/>
<protein>
    <recommendedName>
        <fullName evidence="3">SET domain-containing protein</fullName>
    </recommendedName>
</protein>
<evidence type="ECO:0008006" key="3">
    <source>
        <dbReference type="Google" id="ProtNLM"/>
    </source>
</evidence>
<dbReference type="GeneTree" id="ENSGT00940000153577"/>
<name>F6PI16_CIOIN</name>
<dbReference type="STRING" id="7719.ENSCINP00000020275"/>
<dbReference type="PANTHER" id="PTHR13271:SF151">
    <property type="entry name" value="SET DOMAIN-CONTAINING PROTEIN 4"/>
    <property type="match status" value="1"/>
</dbReference>
<dbReference type="Ensembl" id="ENSCINT00000020275.3">
    <property type="protein sequence ID" value="ENSCINP00000020275.3"/>
    <property type="gene ID" value="ENSCING00000010155.3"/>
</dbReference>
<sequence length="234" mass="26650">YFLVPYLDLLNHSNEVNTKAEFNNTNKCFELRTHCKFKRFAQVFISYGALSNSTLLVEYGFVCKTPNKHDVVALDVGHVLSFIKYSVKTAICPSNSLLNQLKKYDLDKGLAFTIHGPSWTLIQCVVLAVMTCNMNNNQISKICLQLMQKSISMNEFPNAVNSLTTATQILQNLCAELTKATQERMKQCRSMNNTSHIELVLKLWQIHLEILETSLQEISTKKIINVCFNDCDEK</sequence>
<dbReference type="PANTHER" id="PTHR13271">
    <property type="entry name" value="UNCHARACTERIZED PUTATIVE METHYLTRANSFERASE"/>
    <property type="match status" value="1"/>
</dbReference>
<dbReference type="EMBL" id="EAAA01001048">
    <property type="status" value="NOT_ANNOTATED_CDS"/>
    <property type="molecule type" value="Genomic_DNA"/>
</dbReference>
<evidence type="ECO:0000313" key="1">
    <source>
        <dbReference type="Ensembl" id="ENSCINP00000020275.3"/>
    </source>
</evidence>
<organism evidence="1 2">
    <name type="scientific">Ciona intestinalis</name>
    <name type="common">Transparent sea squirt</name>
    <name type="synonym">Ascidia intestinalis</name>
    <dbReference type="NCBI Taxonomy" id="7719"/>
    <lineage>
        <taxon>Eukaryota</taxon>
        <taxon>Metazoa</taxon>
        <taxon>Chordata</taxon>
        <taxon>Tunicata</taxon>
        <taxon>Ascidiacea</taxon>
        <taxon>Phlebobranchia</taxon>
        <taxon>Cionidae</taxon>
        <taxon>Ciona</taxon>
    </lineage>
</organism>
<proteinExistence type="predicted"/>
<dbReference type="Proteomes" id="UP000008144">
    <property type="component" value="Chromosome 12"/>
</dbReference>
<dbReference type="SUPFAM" id="SSF82199">
    <property type="entry name" value="SET domain"/>
    <property type="match status" value="1"/>
</dbReference>
<reference evidence="1" key="4">
    <citation type="submission" date="2025-09" db="UniProtKB">
        <authorList>
            <consortium name="Ensembl"/>
        </authorList>
    </citation>
    <scope>IDENTIFICATION</scope>
</reference>
<evidence type="ECO:0000313" key="2">
    <source>
        <dbReference type="Proteomes" id="UP000008144"/>
    </source>
</evidence>